<dbReference type="AlphaFoldDB" id="A0AAP4D7C3"/>
<proteinExistence type="inferred from homology"/>
<comment type="similarity">
    <text evidence="5 6">Belongs to the XseA family.</text>
</comment>
<evidence type="ECO:0000256" key="1">
    <source>
        <dbReference type="ARBA" id="ARBA00022490"/>
    </source>
</evidence>
<comment type="subunit">
    <text evidence="5">Heterooligomer composed of large and small subunits.</text>
</comment>
<protein>
    <recommendedName>
        <fullName evidence="5">Exodeoxyribonuclease 7 large subunit</fullName>
        <ecNumber evidence="5">3.1.11.6</ecNumber>
    </recommendedName>
    <alternativeName>
        <fullName evidence="5">Exodeoxyribonuclease VII large subunit</fullName>
        <shortName evidence="5">Exonuclease VII large subunit</shortName>
    </alternativeName>
</protein>
<name>A0AAP4D7C3_9PROT</name>
<evidence type="ECO:0000256" key="4">
    <source>
        <dbReference type="ARBA" id="ARBA00022839"/>
    </source>
</evidence>
<dbReference type="PANTHER" id="PTHR30008">
    <property type="entry name" value="EXODEOXYRIBONUCLEASE 7 LARGE SUBUNIT"/>
    <property type="match status" value="1"/>
</dbReference>
<evidence type="ECO:0000259" key="9">
    <source>
        <dbReference type="Pfam" id="PF13742"/>
    </source>
</evidence>
<dbReference type="GO" id="GO:0005737">
    <property type="term" value="C:cytoplasm"/>
    <property type="evidence" value="ECO:0007669"/>
    <property type="project" value="UniProtKB-SubCell"/>
</dbReference>
<dbReference type="GO" id="GO:0006308">
    <property type="term" value="P:DNA catabolic process"/>
    <property type="evidence" value="ECO:0007669"/>
    <property type="project" value="UniProtKB-UniRule"/>
</dbReference>
<sequence>MLAPASNITEYSVSEISFALKRTVEDTYGNVRVRGEISGLKRAASGHVYLCLKDDKAVLDAVAWRGTASRLGFDLADGLEVICTGKLTTYPGRSKYQLVVDRIEPAGVGALMALLEERKRKLAAEGLFDAARKKPLPYLPAVVGVVTSPTGAVIRDILHRLAERFPCRVIVWPVLVQGEGAAGQVAEAISGFDALSPDGPVPRPDVLIVARGGGSIEDLWSFNEEIVVRAAAACTIPLISAVGHETDTTLIDHAADRRAPTPTAAAEMAVPVRRELVVQVKSLSERLERAADRELRGLAERLEGLRRGLPEPRQILGLAAQRLDDLSERLRLRSPQEIVRDRRERLALRQARMTELLADRLRQARRHLETGGARLSPAPIDVQIRQGSRALAREAAALDQCGSVLLEAPRRRLEQAAAMLGSLGHERVLERGYAIVRRRPEGQVVPRLAAAEGAVELDIQFADGSMTVQRANGGAARKPRRSGPVSPPPEQESLL</sequence>
<keyword evidence="1 5" id="KW-0963">Cytoplasm</keyword>
<comment type="catalytic activity">
    <reaction evidence="5 6">
        <text>Exonucleolytic cleavage in either 5'- to 3'- or 3'- to 5'-direction to yield nucleoside 5'-phosphates.</text>
        <dbReference type="EC" id="3.1.11.6"/>
    </reaction>
</comment>
<comment type="caution">
    <text evidence="10">The sequence shown here is derived from an EMBL/GenBank/DDBJ whole genome shotgun (WGS) entry which is preliminary data.</text>
</comment>
<comment type="function">
    <text evidence="5">Bidirectionally degrades single-stranded DNA into large acid-insoluble oligonucleotides, which are then degraded further into small acid-soluble oligonucleotides.</text>
</comment>
<feature type="domain" description="OB-fold nucleic acid binding" evidence="9">
    <location>
        <begin position="11"/>
        <end position="104"/>
    </location>
</feature>
<dbReference type="InterPro" id="IPR003753">
    <property type="entry name" value="Exonuc_VII_L"/>
</dbReference>
<dbReference type="EMBL" id="JARGEQ010000126">
    <property type="protein sequence ID" value="MDF1587156.1"/>
    <property type="molecule type" value="Genomic_DNA"/>
</dbReference>
<feature type="domain" description="Exonuclease VII large subunit C-terminal" evidence="8">
    <location>
        <begin position="127"/>
        <end position="468"/>
    </location>
</feature>
<dbReference type="Pfam" id="PF02601">
    <property type="entry name" value="Exonuc_VII_L"/>
    <property type="match status" value="1"/>
</dbReference>
<dbReference type="InterPro" id="IPR020579">
    <property type="entry name" value="Exonuc_VII_lsu_C"/>
</dbReference>
<dbReference type="NCBIfam" id="TIGR00237">
    <property type="entry name" value="xseA"/>
    <property type="match status" value="1"/>
</dbReference>
<evidence type="ECO:0000259" key="8">
    <source>
        <dbReference type="Pfam" id="PF02601"/>
    </source>
</evidence>
<evidence type="ECO:0000313" key="10">
    <source>
        <dbReference type="EMBL" id="MDF1587156.1"/>
    </source>
</evidence>
<dbReference type="HAMAP" id="MF_00378">
    <property type="entry name" value="Exonuc_7_L"/>
    <property type="match status" value="1"/>
</dbReference>
<dbReference type="CDD" id="cd04489">
    <property type="entry name" value="ExoVII_LU_OBF"/>
    <property type="match status" value="1"/>
</dbReference>
<gene>
    <name evidence="5 10" type="primary">xseA</name>
    <name evidence="10" type="ORF">PZ740_12285</name>
</gene>
<feature type="region of interest" description="Disordered" evidence="7">
    <location>
        <begin position="468"/>
        <end position="495"/>
    </location>
</feature>
<feature type="compositionally biased region" description="Pro residues" evidence="7">
    <location>
        <begin position="485"/>
        <end position="495"/>
    </location>
</feature>
<keyword evidence="2 5" id="KW-0540">Nuclease</keyword>
<comment type="subcellular location">
    <subcellularLocation>
        <location evidence="5 6">Cytoplasm</location>
    </subcellularLocation>
</comment>
<keyword evidence="3 5" id="KW-0378">Hydrolase</keyword>
<dbReference type="GO" id="GO:0009318">
    <property type="term" value="C:exodeoxyribonuclease VII complex"/>
    <property type="evidence" value="ECO:0007669"/>
    <property type="project" value="UniProtKB-UniRule"/>
</dbReference>
<dbReference type="PANTHER" id="PTHR30008:SF0">
    <property type="entry name" value="EXODEOXYRIBONUCLEASE 7 LARGE SUBUNIT"/>
    <property type="match status" value="1"/>
</dbReference>
<dbReference type="GO" id="GO:0008855">
    <property type="term" value="F:exodeoxyribonuclease VII activity"/>
    <property type="evidence" value="ECO:0007669"/>
    <property type="project" value="UniProtKB-UniRule"/>
</dbReference>
<evidence type="ECO:0000313" key="11">
    <source>
        <dbReference type="Proteomes" id="UP001301140"/>
    </source>
</evidence>
<evidence type="ECO:0000256" key="6">
    <source>
        <dbReference type="RuleBase" id="RU004355"/>
    </source>
</evidence>
<evidence type="ECO:0000256" key="7">
    <source>
        <dbReference type="SAM" id="MobiDB-lite"/>
    </source>
</evidence>
<dbReference type="EC" id="3.1.11.6" evidence="5"/>
<keyword evidence="4 5" id="KW-0269">Exonuclease</keyword>
<keyword evidence="11" id="KW-1185">Reference proteome</keyword>
<dbReference type="Pfam" id="PF13742">
    <property type="entry name" value="tRNA_anti_2"/>
    <property type="match status" value="1"/>
</dbReference>
<evidence type="ECO:0000256" key="5">
    <source>
        <dbReference type="HAMAP-Rule" id="MF_00378"/>
    </source>
</evidence>
<accession>A0AAP4D7C3</accession>
<reference evidence="10 11" key="1">
    <citation type="submission" date="2023-03" db="EMBL/GenBank/DDBJ databases">
        <title>YIM 152171 draft genome.</title>
        <authorList>
            <person name="Yang Z."/>
        </authorList>
    </citation>
    <scope>NUCLEOTIDE SEQUENCE [LARGE SCALE GENOMIC DNA]</scope>
    <source>
        <strain evidence="10 11">YIM 152171</strain>
    </source>
</reference>
<dbReference type="GO" id="GO:0003676">
    <property type="term" value="F:nucleic acid binding"/>
    <property type="evidence" value="ECO:0007669"/>
    <property type="project" value="InterPro"/>
</dbReference>
<organism evidence="10 11">
    <name type="scientific">Marinimicrococcus flavescens</name>
    <dbReference type="NCBI Taxonomy" id="3031815"/>
    <lineage>
        <taxon>Bacteria</taxon>
        <taxon>Pseudomonadati</taxon>
        <taxon>Pseudomonadota</taxon>
        <taxon>Alphaproteobacteria</taxon>
        <taxon>Geminicoccales</taxon>
        <taxon>Geminicoccaceae</taxon>
        <taxon>Marinimicrococcus</taxon>
    </lineage>
</organism>
<dbReference type="RefSeq" id="WP_327789576.1">
    <property type="nucleotide sequence ID" value="NZ_JARGEQ010000126.1"/>
</dbReference>
<evidence type="ECO:0000256" key="3">
    <source>
        <dbReference type="ARBA" id="ARBA00022801"/>
    </source>
</evidence>
<evidence type="ECO:0000256" key="2">
    <source>
        <dbReference type="ARBA" id="ARBA00022722"/>
    </source>
</evidence>
<dbReference type="Proteomes" id="UP001301140">
    <property type="component" value="Unassembled WGS sequence"/>
</dbReference>
<dbReference type="InterPro" id="IPR025824">
    <property type="entry name" value="OB-fold_nuc-bd_dom"/>
</dbReference>